<protein>
    <submittedName>
        <fullName evidence="10">Cysteine desulfurase</fullName>
        <ecNumber evidence="10">2.8.1.7</ecNumber>
    </submittedName>
</protein>
<dbReference type="PIRSF" id="PIRSF005572">
    <property type="entry name" value="NifS"/>
    <property type="match status" value="1"/>
</dbReference>
<keyword evidence="5" id="KW-0663">Pyridoxal phosphate</keyword>
<keyword evidence="11" id="KW-1185">Reference proteome</keyword>
<dbReference type="GO" id="GO:0051536">
    <property type="term" value="F:iron-sulfur cluster binding"/>
    <property type="evidence" value="ECO:0007669"/>
    <property type="project" value="UniProtKB-KW"/>
</dbReference>
<dbReference type="PANTHER" id="PTHR11601:SF34">
    <property type="entry name" value="CYSTEINE DESULFURASE"/>
    <property type="match status" value="1"/>
</dbReference>
<evidence type="ECO:0000313" key="11">
    <source>
        <dbReference type="Proteomes" id="UP000002613"/>
    </source>
</evidence>
<dbReference type="EC" id="2.8.1.7" evidence="10"/>
<dbReference type="GO" id="GO:0031071">
    <property type="term" value="F:cysteine desulfurase activity"/>
    <property type="evidence" value="ECO:0007669"/>
    <property type="project" value="UniProtKB-EC"/>
</dbReference>
<keyword evidence="4" id="KW-0479">Metal-binding</keyword>
<evidence type="ECO:0000259" key="9">
    <source>
        <dbReference type="Pfam" id="PF00266"/>
    </source>
</evidence>
<evidence type="ECO:0000256" key="1">
    <source>
        <dbReference type="ARBA" id="ARBA00001933"/>
    </source>
</evidence>
<name>D3RXR8_FERPA</name>
<dbReference type="GeneID" id="8778633"/>
<accession>D3RXR8</accession>
<dbReference type="NCBIfam" id="NF002806">
    <property type="entry name" value="PRK02948.1"/>
    <property type="match status" value="1"/>
</dbReference>
<reference evidence="11" key="1">
    <citation type="submission" date="2010-02" db="EMBL/GenBank/DDBJ databases">
        <title>Complete sequence of Ferroglobus placidus DSM 10642.</title>
        <authorList>
            <consortium name="US DOE Joint Genome Institute"/>
            <person name="Lucas S."/>
            <person name="Copeland A."/>
            <person name="Lapidus A."/>
            <person name="Cheng J.-F."/>
            <person name="Bruce D."/>
            <person name="Goodwin L."/>
            <person name="Pitluck S."/>
            <person name="Saunders E."/>
            <person name="Brettin T."/>
            <person name="Detter J.C."/>
            <person name="Han C."/>
            <person name="Tapia R."/>
            <person name="Larimer F."/>
            <person name="Land M."/>
            <person name="Hauser L."/>
            <person name="Kyrpides N."/>
            <person name="Ivanova N."/>
            <person name="Holmes D."/>
            <person name="Lovley D."/>
            <person name="Kyrpides N."/>
            <person name="Anderson I.J."/>
            <person name="Woyke T."/>
        </authorList>
    </citation>
    <scope>NUCLEOTIDE SEQUENCE [LARGE SCALE GENOMIC DNA]</scope>
    <source>
        <strain evidence="11">DSM 10642 / AEDII12DO</strain>
    </source>
</reference>
<dbReference type="PaxDb" id="589924-Ferp_1122"/>
<evidence type="ECO:0000256" key="3">
    <source>
        <dbReference type="ARBA" id="ARBA00022679"/>
    </source>
</evidence>
<comment type="similarity">
    <text evidence="2">Belongs to the class-V pyridoxal-phosphate-dependent aminotransferase family. NifS/IscS subfamily.</text>
</comment>
<keyword evidence="8" id="KW-0175">Coiled coil</keyword>
<dbReference type="Proteomes" id="UP000002613">
    <property type="component" value="Chromosome"/>
</dbReference>
<dbReference type="AlphaFoldDB" id="D3RXR8"/>
<dbReference type="InterPro" id="IPR015421">
    <property type="entry name" value="PyrdxlP-dep_Trfase_major"/>
</dbReference>
<keyword evidence="7" id="KW-0411">Iron-sulfur</keyword>
<gene>
    <name evidence="10" type="ordered locus">Ferp_1122</name>
</gene>
<evidence type="ECO:0000256" key="4">
    <source>
        <dbReference type="ARBA" id="ARBA00022723"/>
    </source>
</evidence>
<dbReference type="GO" id="GO:0046872">
    <property type="term" value="F:metal ion binding"/>
    <property type="evidence" value="ECO:0007669"/>
    <property type="project" value="UniProtKB-KW"/>
</dbReference>
<dbReference type="PANTHER" id="PTHR11601">
    <property type="entry name" value="CYSTEINE DESULFURYLASE FAMILY MEMBER"/>
    <property type="match status" value="1"/>
</dbReference>
<proteinExistence type="inferred from homology"/>
<dbReference type="Gene3D" id="3.40.640.10">
    <property type="entry name" value="Type I PLP-dependent aspartate aminotransferase-like (Major domain)"/>
    <property type="match status" value="1"/>
</dbReference>
<keyword evidence="3 10" id="KW-0808">Transferase</keyword>
<dbReference type="EMBL" id="CP001899">
    <property type="protein sequence ID" value="ADC65281.1"/>
    <property type="molecule type" value="Genomic_DNA"/>
</dbReference>
<dbReference type="SUPFAM" id="SSF53383">
    <property type="entry name" value="PLP-dependent transferases"/>
    <property type="match status" value="1"/>
</dbReference>
<dbReference type="OrthoDB" id="9577at2157"/>
<evidence type="ECO:0000256" key="2">
    <source>
        <dbReference type="ARBA" id="ARBA00006490"/>
    </source>
</evidence>
<dbReference type="InterPro" id="IPR000192">
    <property type="entry name" value="Aminotrans_V_dom"/>
</dbReference>
<dbReference type="HOGENOM" id="CLU_003433_0_0_2"/>
<dbReference type="Pfam" id="PF00266">
    <property type="entry name" value="Aminotran_5"/>
    <property type="match status" value="1"/>
</dbReference>
<evidence type="ECO:0000256" key="5">
    <source>
        <dbReference type="ARBA" id="ARBA00022898"/>
    </source>
</evidence>
<feature type="coiled-coil region" evidence="8">
    <location>
        <begin position="242"/>
        <end position="269"/>
    </location>
</feature>
<evidence type="ECO:0000256" key="6">
    <source>
        <dbReference type="ARBA" id="ARBA00023004"/>
    </source>
</evidence>
<dbReference type="KEGG" id="fpl:Ferp_1122"/>
<comment type="cofactor">
    <cofactor evidence="1">
        <name>pyridoxal 5'-phosphate</name>
        <dbReference type="ChEBI" id="CHEBI:597326"/>
    </cofactor>
</comment>
<dbReference type="Gene3D" id="3.90.1150.10">
    <property type="entry name" value="Aspartate Aminotransferase, domain 1"/>
    <property type="match status" value="1"/>
</dbReference>
<evidence type="ECO:0000313" key="10">
    <source>
        <dbReference type="EMBL" id="ADC65281.1"/>
    </source>
</evidence>
<dbReference type="SMR" id="D3RXR8"/>
<dbReference type="RefSeq" id="WP_012965624.1">
    <property type="nucleotide sequence ID" value="NC_013849.1"/>
</dbReference>
<organism evidence="10 11">
    <name type="scientific">Ferroglobus placidus (strain DSM 10642 / AEDII12DO)</name>
    <dbReference type="NCBI Taxonomy" id="589924"/>
    <lineage>
        <taxon>Archaea</taxon>
        <taxon>Methanobacteriati</taxon>
        <taxon>Methanobacteriota</taxon>
        <taxon>Archaeoglobi</taxon>
        <taxon>Archaeoglobales</taxon>
        <taxon>Archaeoglobaceae</taxon>
        <taxon>Ferroglobus</taxon>
    </lineage>
</organism>
<sequence>MPYMDYVSGCPVDERVIEAMLPYFKHPGNPSSIHSVGLEARNAMEEARGKVASLINADSSEIVFTSGATESNNLAIIGYATRNKSKGKHIIVSAIEHISVINCAKFLQKNGFEVDYAPVDSYGKVKLDELENLVREDTILVSIQHANPEIGTIQDIEKIRDAIKDVTLHVDATASLGKIEVNVEKLGADMLTISSNDIYGPRGVGALYIRKGVRVNPVILGGGQERGLRGGTENVAAIVGFGRAAEITMEEWKSEAERLKKMRDRLIEGLLKIEDTFLNGHPTERLPNNASVRFSYIEGESIILSLDMEGIQASTGSACTSKTLQPSHVLMAIGLKHEEAHGSVVFSLGRWNKEEDVDYVLEKLPPIIERLRMMSPLYLKKKKGGG</sequence>
<dbReference type="InterPro" id="IPR016454">
    <property type="entry name" value="Cysteine_dSase"/>
</dbReference>
<keyword evidence="6" id="KW-0408">Iron</keyword>
<reference evidence="10 11" key="2">
    <citation type="journal article" date="2011" name="Stand. Genomic Sci.">
        <title>Complete genome sequence of Ferroglobus placidus AEDII12DO.</title>
        <authorList>
            <person name="Anderson I."/>
            <person name="Risso C."/>
            <person name="Holmes D."/>
            <person name="Lucas S."/>
            <person name="Copeland A."/>
            <person name="Lapidus A."/>
            <person name="Cheng J.F."/>
            <person name="Bruce D."/>
            <person name="Goodwin L."/>
            <person name="Pitluck S."/>
            <person name="Saunders E."/>
            <person name="Brettin T."/>
            <person name="Detter J.C."/>
            <person name="Han C."/>
            <person name="Tapia R."/>
            <person name="Larimer F."/>
            <person name="Land M."/>
            <person name="Hauser L."/>
            <person name="Woyke T."/>
            <person name="Lovley D."/>
            <person name="Kyrpides N."/>
            <person name="Ivanova N."/>
        </authorList>
    </citation>
    <scope>NUCLEOTIDE SEQUENCE [LARGE SCALE GENOMIC DNA]</scope>
    <source>
        <strain evidence="11">DSM 10642 / AEDII12DO</strain>
    </source>
</reference>
<dbReference type="InterPro" id="IPR015422">
    <property type="entry name" value="PyrdxlP-dep_Trfase_small"/>
</dbReference>
<feature type="domain" description="Aminotransferase class V" evidence="9">
    <location>
        <begin position="3"/>
        <end position="360"/>
    </location>
</feature>
<evidence type="ECO:0000256" key="8">
    <source>
        <dbReference type="SAM" id="Coils"/>
    </source>
</evidence>
<dbReference type="InterPro" id="IPR015424">
    <property type="entry name" value="PyrdxlP-dep_Trfase"/>
</dbReference>
<dbReference type="STRING" id="589924.Ferp_1122"/>
<evidence type="ECO:0000256" key="7">
    <source>
        <dbReference type="ARBA" id="ARBA00023014"/>
    </source>
</evidence>
<dbReference type="eggNOG" id="arCOG00066">
    <property type="taxonomic scope" value="Archaea"/>
</dbReference>